<keyword evidence="1" id="KW-0812">Transmembrane</keyword>
<accession>A0A0R3WT55</accession>
<dbReference type="EMBL" id="UYWX01003313">
    <property type="protein sequence ID" value="VDM23789.1"/>
    <property type="molecule type" value="Genomic_DNA"/>
</dbReference>
<dbReference type="STRING" id="6205.A0A0R3WT55"/>
<keyword evidence="3" id="KW-1185">Reference proteome</keyword>
<evidence type="ECO:0000313" key="3">
    <source>
        <dbReference type="Proteomes" id="UP000274429"/>
    </source>
</evidence>
<gene>
    <name evidence="2" type="ORF">TTAC_LOCUS3930</name>
</gene>
<dbReference type="WBParaSite" id="TTAC_0000394501-mRNA-1">
    <property type="protein sequence ID" value="TTAC_0000394501-mRNA-1"/>
    <property type="gene ID" value="TTAC_0000394501"/>
</dbReference>
<keyword evidence="1" id="KW-0472">Membrane</keyword>
<reference evidence="2 3" key="2">
    <citation type="submission" date="2018-11" db="EMBL/GenBank/DDBJ databases">
        <authorList>
            <consortium name="Pathogen Informatics"/>
        </authorList>
    </citation>
    <scope>NUCLEOTIDE SEQUENCE [LARGE SCALE GENOMIC DNA]</scope>
</reference>
<dbReference type="Proteomes" id="UP000274429">
    <property type="component" value="Unassembled WGS sequence"/>
</dbReference>
<evidence type="ECO:0000256" key="1">
    <source>
        <dbReference type="SAM" id="Phobius"/>
    </source>
</evidence>
<proteinExistence type="predicted"/>
<evidence type="ECO:0000313" key="2">
    <source>
        <dbReference type="EMBL" id="VDM23789.1"/>
    </source>
</evidence>
<organism evidence="4">
    <name type="scientific">Hydatigena taeniaeformis</name>
    <name type="common">Feline tapeworm</name>
    <name type="synonym">Taenia taeniaeformis</name>
    <dbReference type="NCBI Taxonomy" id="6205"/>
    <lineage>
        <taxon>Eukaryota</taxon>
        <taxon>Metazoa</taxon>
        <taxon>Spiralia</taxon>
        <taxon>Lophotrochozoa</taxon>
        <taxon>Platyhelminthes</taxon>
        <taxon>Cestoda</taxon>
        <taxon>Eucestoda</taxon>
        <taxon>Cyclophyllidea</taxon>
        <taxon>Taeniidae</taxon>
        <taxon>Hydatigera</taxon>
    </lineage>
</organism>
<name>A0A0R3WT55_HYDTA</name>
<reference evidence="4" key="1">
    <citation type="submission" date="2017-02" db="UniProtKB">
        <authorList>
            <consortium name="WormBaseParasite"/>
        </authorList>
    </citation>
    <scope>IDENTIFICATION</scope>
</reference>
<feature type="transmembrane region" description="Helical" evidence="1">
    <location>
        <begin position="105"/>
        <end position="125"/>
    </location>
</feature>
<feature type="transmembrane region" description="Helical" evidence="1">
    <location>
        <begin position="73"/>
        <end position="93"/>
    </location>
</feature>
<evidence type="ECO:0000313" key="4">
    <source>
        <dbReference type="WBParaSite" id="TTAC_0000394501-mRNA-1"/>
    </source>
</evidence>
<feature type="transmembrane region" description="Helical" evidence="1">
    <location>
        <begin position="12"/>
        <end position="34"/>
    </location>
</feature>
<dbReference type="AlphaFoldDB" id="A0A0R3WT55"/>
<keyword evidence="1" id="KW-1133">Transmembrane helix</keyword>
<sequence>MGRGMSHGFMIIFHILAALLTVGFLSIAIAGIHLKISQDSVKSTPWIDFGEYESEDENIRMFASLVAECSERLTIYFIVTAFGLALLSLIGLIINCSGYNMLFKIYCAILIVLLLTQITIIALAFPTPNKYADRFVASKAALLKSYGNNTDEGKKATGFWNVLMKV</sequence>
<protein>
    <submittedName>
        <fullName evidence="4">Tetraspanin</fullName>
    </submittedName>
</protein>